<dbReference type="CDD" id="cd11280">
    <property type="entry name" value="gelsolin_like"/>
    <property type="match status" value="1"/>
</dbReference>
<dbReference type="Pfam" id="PF13855">
    <property type="entry name" value="LRR_8"/>
    <property type="match status" value="4"/>
</dbReference>
<evidence type="ECO:0000259" key="3">
    <source>
        <dbReference type="Pfam" id="PF00626"/>
    </source>
</evidence>
<feature type="non-terminal residue" evidence="4">
    <location>
        <position position="1"/>
    </location>
</feature>
<dbReference type="GO" id="GO:0051014">
    <property type="term" value="P:actin filament severing"/>
    <property type="evidence" value="ECO:0007669"/>
    <property type="project" value="TreeGrafter"/>
</dbReference>
<dbReference type="SMART" id="SM00364">
    <property type="entry name" value="LRR_BAC"/>
    <property type="match status" value="4"/>
</dbReference>
<dbReference type="AlphaFoldDB" id="A0AA36D6N6"/>
<reference evidence="4" key="1">
    <citation type="submission" date="2023-06" db="EMBL/GenBank/DDBJ databases">
        <authorList>
            <person name="Delattre M."/>
        </authorList>
    </citation>
    <scope>NUCLEOTIDE SEQUENCE</scope>
    <source>
        <strain evidence="4">AF72</strain>
    </source>
</reference>
<dbReference type="PANTHER" id="PTHR11977">
    <property type="entry name" value="VILLIN"/>
    <property type="match status" value="1"/>
</dbReference>
<dbReference type="CDD" id="cd11292">
    <property type="entry name" value="gelsolin_S3_like"/>
    <property type="match status" value="1"/>
</dbReference>
<dbReference type="PROSITE" id="PS51450">
    <property type="entry name" value="LRR"/>
    <property type="match status" value="3"/>
</dbReference>
<dbReference type="CDD" id="cd11288">
    <property type="entry name" value="gelsolin_S5_like"/>
    <property type="match status" value="1"/>
</dbReference>
<sequence>MASAGVLPFVKGIDFSRNDFANEKFPQELEACTQMTWLKLNNTSLERVPDVLSRMTKLEHLQMSKNSLTSVHGELSDLPRLRSIIVRHNTIKTSGIPTDIFRMKDLTIIDFSHNHLREVPPNLEYAKGAIVLNLSHNKIENVPNQVFTNLIDLIHLDLSDNKIDMLPPQLRRLLLLQVLHLSNNPLSHFQLKQLPCTKNLRVLHMSNTNRTLQNLPDTFDDLENLMDVSFAQNDLPEVPRGLYQLKKLRKLNLSGNKLKKLEIPEGCWEGLVTLNVSSNELTSLPEGIVRMDQLQRLYANNNELTFDGFPGGIGKLIQLTVLHLSNNRLELVPEGLSRCVKLQRLRLDHNRLITLPDGIHLLPDLSELRLNGNEGLVMPPKPSEKRRRLAFYNIDFSLQGQLKMAGRLQTLMNTATAASSSGSPIQRRKDFIRRRRHQADENCADKLIKGMSKSAGATAEFLDRGDDDSASSPGIPGWKAAMGKERQKIDYSEFFDADVGKTEGMWMWEIDKFHPAAIEPEFHGYFYEGDCYIVLNVTMDANGKFEYEIFYWLGEKTTQDRRMCAAMHSVALSQHLGVSCRTQREEQNEESDEFLSLYGDEIIYLDGARTTSGFFTVEQKVHVTRLYRVSVSGINIEMEPVPPSSDSLDPRYAFLLDAEKRIWIWSGSRSQLTVTTKARLFAERMNKRDRKGAAEIETCHQRRTPEEFWMDLTGSPNAPDEPIFEHVPDDLSRNPKLYKTVISAGFIELPQIELEHGIAKQEMLQSKGCYILDCGTDVYSWTGKKAGRLLKMAGQRLLNDIFRMITRPDYAQMQRENEGEETSFFKLNFAHWDDIVPVDYTRTPESIEKRGPDVKVIMERDQLKTDLTHLFMERNDLMSKADGEKLIRDFNTGFEMIEVFNLNGKQFAAQPKSELGIFYSGESYVFLCKYTIFGDDDSDVDDEESVVATDSNQNEEKKVAVDFKCMVYFWQGRDASNMDWLHFTFGLRPKLEQLFKDKMEVVRIYQQRENHWFLSHFNHKILIFTGKRSQREKADAQPELFQMRANGSNVSTRTIQIPTKAKNLCSGFCHLLRVPACDKWDGCVFIWAGKTAPEDDVVLAQEIAESMLADGEEVVSVKEGDEPELFWDALGGKHKYVTDPSFMQYTRLFRCSNDKGYFSVTEKTIDFCQDDLEDDDVMILDNGTYIFLWLGPKASDVEIKLSYKAIHVYEAHLRLKQPERPRKVVATAKGHETNKFTRCFHAWGAYKKVAE</sequence>
<dbReference type="GO" id="GO:0015629">
    <property type="term" value="C:actin cytoskeleton"/>
    <property type="evidence" value="ECO:0007669"/>
    <property type="project" value="TreeGrafter"/>
</dbReference>
<dbReference type="SUPFAM" id="SSF52058">
    <property type="entry name" value="L domain-like"/>
    <property type="match status" value="2"/>
</dbReference>
<evidence type="ECO:0000313" key="4">
    <source>
        <dbReference type="EMBL" id="CAJ0580694.1"/>
    </source>
</evidence>
<dbReference type="InterPro" id="IPR032675">
    <property type="entry name" value="LRR_dom_sf"/>
</dbReference>
<dbReference type="InterPro" id="IPR007122">
    <property type="entry name" value="Villin/Gelsolin"/>
</dbReference>
<dbReference type="CDD" id="cd11291">
    <property type="entry name" value="gelsolin_S6_like"/>
    <property type="match status" value="1"/>
</dbReference>
<feature type="domain" description="Gelsolin-like" evidence="3">
    <location>
        <begin position="636"/>
        <end position="709"/>
    </location>
</feature>
<feature type="domain" description="Gelsolin-like" evidence="3">
    <location>
        <begin position="759"/>
        <end position="823"/>
    </location>
</feature>
<dbReference type="InterPro" id="IPR001611">
    <property type="entry name" value="Leu-rich_rpt"/>
</dbReference>
<evidence type="ECO:0000256" key="1">
    <source>
        <dbReference type="ARBA" id="ARBA00022614"/>
    </source>
</evidence>
<feature type="domain" description="Gelsolin-like" evidence="3">
    <location>
        <begin position="518"/>
        <end position="595"/>
    </location>
</feature>
<dbReference type="GO" id="GO:0051015">
    <property type="term" value="F:actin filament binding"/>
    <property type="evidence" value="ECO:0007669"/>
    <property type="project" value="InterPro"/>
</dbReference>
<keyword evidence="2" id="KW-0677">Repeat</keyword>
<accession>A0AA36D6N6</accession>
<dbReference type="SMART" id="SM00369">
    <property type="entry name" value="LRR_TYP"/>
    <property type="match status" value="9"/>
</dbReference>
<dbReference type="Proteomes" id="UP001177023">
    <property type="component" value="Unassembled WGS sequence"/>
</dbReference>
<dbReference type="CDD" id="cd11290">
    <property type="entry name" value="gelsolin_S1_like"/>
    <property type="match status" value="1"/>
</dbReference>
<dbReference type="SMART" id="SM00262">
    <property type="entry name" value="GEL"/>
    <property type="match status" value="6"/>
</dbReference>
<dbReference type="InterPro" id="IPR007123">
    <property type="entry name" value="Gelsolin-like_dom"/>
</dbReference>
<dbReference type="GO" id="GO:0008154">
    <property type="term" value="P:actin polymerization or depolymerization"/>
    <property type="evidence" value="ECO:0007669"/>
    <property type="project" value="TreeGrafter"/>
</dbReference>
<proteinExistence type="predicted"/>
<dbReference type="SUPFAM" id="SSF55753">
    <property type="entry name" value="Actin depolymerizing proteins"/>
    <property type="match status" value="6"/>
</dbReference>
<gene>
    <name evidence="4" type="ORF">MSPICULIGERA_LOCUS18884</name>
</gene>
<dbReference type="GO" id="GO:0005634">
    <property type="term" value="C:nucleus"/>
    <property type="evidence" value="ECO:0007669"/>
    <property type="project" value="TreeGrafter"/>
</dbReference>
<evidence type="ECO:0000313" key="5">
    <source>
        <dbReference type="Proteomes" id="UP001177023"/>
    </source>
</evidence>
<dbReference type="PRINTS" id="PR00597">
    <property type="entry name" value="GELSOLIN"/>
</dbReference>
<dbReference type="PANTHER" id="PTHR11977:SF51">
    <property type="entry name" value="PROTEIN FLIGHTLESS-1 HOMOLOG"/>
    <property type="match status" value="1"/>
</dbReference>
<name>A0AA36D6N6_9BILA</name>
<dbReference type="FunFam" id="3.40.20.10:FF:000031">
    <property type="entry name" value="protein flightless-1 homolog isoform X1"/>
    <property type="match status" value="1"/>
</dbReference>
<keyword evidence="1" id="KW-0433">Leucine-rich repeat</keyword>
<evidence type="ECO:0000256" key="2">
    <source>
        <dbReference type="ARBA" id="ARBA00022737"/>
    </source>
</evidence>
<dbReference type="InterPro" id="IPR029006">
    <property type="entry name" value="ADF-H/Gelsolin-like_dom_sf"/>
</dbReference>
<comment type="caution">
    <text evidence="4">The sequence shown here is derived from an EMBL/GenBank/DDBJ whole genome shotgun (WGS) entry which is preliminary data.</text>
</comment>
<organism evidence="4 5">
    <name type="scientific">Mesorhabditis spiculigera</name>
    <dbReference type="NCBI Taxonomy" id="96644"/>
    <lineage>
        <taxon>Eukaryota</taxon>
        <taxon>Metazoa</taxon>
        <taxon>Ecdysozoa</taxon>
        <taxon>Nematoda</taxon>
        <taxon>Chromadorea</taxon>
        <taxon>Rhabditida</taxon>
        <taxon>Rhabditina</taxon>
        <taxon>Rhabditomorpha</taxon>
        <taxon>Rhabditoidea</taxon>
        <taxon>Rhabditidae</taxon>
        <taxon>Mesorhabditinae</taxon>
        <taxon>Mesorhabditis</taxon>
    </lineage>
</organism>
<keyword evidence="5" id="KW-1185">Reference proteome</keyword>
<feature type="domain" description="Gelsolin-like" evidence="3">
    <location>
        <begin position="1162"/>
        <end position="1225"/>
    </location>
</feature>
<dbReference type="GO" id="GO:0030239">
    <property type="term" value="P:myofibril assembly"/>
    <property type="evidence" value="ECO:0007669"/>
    <property type="project" value="TreeGrafter"/>
</dbReference>
<dbReference type="GO" id="GO:0005546">
    <property type="term" value="F:phosphatidylinositol-4,5-bisphosphate binding"/>
    <property type="evidence" value="ECO:0007669"/>
    <property type="project" value="TreeGrafter"/>
</dbReference>
<protein>
    <recommendedName>
        <fullName evidence="3">Gelsolin-like domain-containing protein</fullName>
    </recommendedName>
</protein>
<dbReference type="Gene3D" id="3.80.10.10">
    <property type="entry name" value="Ribonuclease Inhibitor"/>
    <property type="match status" value="3"/>
</dbReference>
<dbReference type="Gene3D" id="3.40.20.10">
    <property type="entry name" value="Severin"/>
    <property type="match status" value="6"/>
</dbReference>
<dbReference type="Pfam" id="PF00626">
    <property type="entry name" value="Gelsolin"/>
    <property type="match status" value="4"/>
</dbReference>
<dbReference type="EMBL" id="CATQJA010002662">
    <property type="protein sequence ID" value="CAJ0580694.1"/>
    <property type="molecule type" value="Genomic_DNA"/>
</dbReference>
<dbReference type="GO" id="GO:0005737">
    <property type="term" value="C:cytoplasm"/>
    <property type="evidence" value="ECO:0007669"/>
    <property type="project" value="TreeGrafter"/>
</dbReference>
<dbReference type="GO" id="GO:0051016">
    <property type="term" value="P:barbed-end actin filament capping"/>
    <property type="evidence" value="ECO:0007669"/>
    <property type="project" value="TreeGrafter"/>
</dbReference>
<dbReference type="InterPro" id="IPR003591">
    <property type="entry name" value="Leu-rich_rpt_typical-subtyp"/>
</dbReference>